<dbReference type="InterPro" id="IPR050301">
    <property type="entry name" value="NTE"/>
</dbReference>
<dbReference type="PANTHER" id="PTHR14226:SF76">
    <property type="entry name" value="NTE FAMILY PROTEIN RSSA"/>
    <property type="match status" value="1"/>
</dbReference>
<dbReference type="GO" id="GO:0016042">
    <property type="term" value="P:lipid catabolic process"/>
    <property type="evidence" value="ECO:0007669"/>
    <property type="project" value="UniProtKB-UniRule"/>
</dbReference>
<reference evidence="11 12" key="1">
    <citation type="submission" date="2020-08" db="EMBL/GenBank/DDBJ databases">
        <authorList>
            <person name="Liu C."/>
            <person name="Sun Q."/>
        </authorList>
    </citation>
    <scope>NUCLEOTIDE SEQUENCE [LARGE SCALE GENOMIC DNA]</scope>
    <source>
        <strain evidence="11 12">NSJ-57</strain>
    </source>
</reference>
<feature type="short sequence motif" description="GXSXG" evidence="6">
    <location>
        <begin position="106"/>
        <end position="110"/>
    </location>
</feature>
<dbReference type="GO" id="GO:0016020">
    <property type="term" value="C:membrane"/>
    <property type="evidence" value="ECO:0007669"/>
    <property type="project" value="UniProtKB-SubCell"/>
</dbReference>
<evidence type="ECO:0000259" key="9">
    <source>
        <dbReference type="PROSITE" id="PS51635"/>
    </source>
</evidence>
<evidence type="ECO:0000256" key="5">
    <source>
        <dbReference type="ARBA" id="ARBA00023136"/>
    </source>
</evidence>
<dbReference type="Gene3D" id="2.40.160.50">
    <property type="entry name" value="membrane protein fhac: a member of the omp85/tpsb transporter family"/>
    <property type="match status" value="1"/>
</dbReference>
<keyword evidence="5" id="KW-0472">Membrane</keyword>
<dbReference type="InterPro" id="IPR034746">
    <property type="entry name" value="POTRA"/>
</dbReference>
<dbReference type="PANTHER" id="PTHR14226">
    <property type="entry name" value="NEUROPATHY TARGET ESTERASE/SWISS CHEESE D.MELANOGASTER"/>
    <property type="match status" value="1"/>
</dbReference>
<feature type="chain" id="PRO_5029011973" evidence="8">
    <location>
        <begin position="20"/>
        <end position="765"/>
    </location>
</feature>
<dbReference type="Gene3D" id="3.10.20.310">
    <property type="entry name" value="membrane protein fhac"/>
    <property type="match status" value="1"/>
</dbReference>
<dbReference type="KEGG" id="fho:H9Q81_09045"/>
<dbReference type="InterPro" id="IPR016035">
    <property type="entry name" value="Acyl_Trfase/lysoPLipase"/>
</dbReference>
<feature type="short sequence motif" description="DGA/G" evidence="6">
    <location>
        <begin position="253"/>
        <end position="255"/>
    </location>
</feature>
<dbReference type="SUPFAM" id="SSF52151">
    <property type="entry name" value="FabD/lysophospholipase-like"/>
    <property type="match status" value="1"/>
</dbReference>
<feature type="signal peptide" evidence="8">
    <location>
        <begin position="1"/>
        <end position="19"/>
    </location>
</feature>
<sequence length="765" mass="85866">MVKQYIISLFLVFSTFICADGLQSKDERIDAIDKQIESLMLKQRNLELLKEQIIQSTADNVFKGDHKGKRPTIALVLSGGGAKGAAHIGVLKVLEKYNVPIDIVIGTSIGSIIGGMYSIGYTPDEIEKTVLNLDFFSLLNNSKDRKYKNIEEKTMNELYPFTLTIDKNMNLSLPMGFTNGEKVYLQLKDIFSSAETINDFDKFPMRYRAITTNLNTGEEVVLSHGDLALSAFKSMAIPSFVEPVQDNGSYYVDGGVVNNFPIEEAIKMGADIIIAVDISADDTKINQNSSVISILDKISTYNGNRNTQFQKQLANILIVPDVKDKNTLDFDNLKDMIGLGEEAANKYGYLFENIKYPEDYAKIHDQKLKDKPIIINNVKVTGNEVLTLSKVKKLMPTVKNKEFTKEDLYLWSKKIYSIPYIEKVIYDVDGDTITFSVVEKPGINIKAALNYTSQYGGSINVAATVPNFGKWTRNYTLMAEISQYPKLTLNNLSFYELNKLKLLGSFNIGYENDPLFVYKNKDNITTFITDTFKANIGFATSFSNSTVLGLSLGYEDTNSKYQRGNKSITEFKDKYQLTLLNAFIYLDTLDHPYFPSKGVSMLLEQINGKRMDEGYFNGFKGHLNMYYPLNKDFSLSLGTSFGKLTGKNIPGTKLFKIGGLRSTSKYIGFVGLPLMGEYAKEFYIGYAGFQYNLASSLYLIGKYNAMAYANDEMQFQSKRKINDSLEHGYGVGIGWDTFLGPISVMVSNNIHSSAPLIEVYLGYIF</sequence>
<dbReference type="InterPro" id="IPR002641">
    <property type="entry name" value="PNPLA_dom"/>
</dbReference>
<name>A0A7G9GZM1_9FUSO</name>
<keyword evidence="7" id="KW-0175">Coiled coil</keyword>
<evidence type="ECO:0000256" key="3">
    <source>
        <dbReference type="ARBA" id="ARBA00022963"/>
    </source>
</evidence>
<dbReference type="Gene3D" id="3.40.1090.10">
    <property type="entry name" value="Cytosolic phospholipase A2 catalytic domain"/>
    <property type="match status" value="2"/>
</dbReference>
<dbReference type="Proteomes" id="UP000515913">
    <property type="component" value="Chromosome"/>
</dbReference>
<evidence type="ECO:0000256" key="1">
    <source>
        <dbReference type="ARBA" id="ARBA00004370"/>
    </source>
</evidence>
<dbReference type="CDD" id="cd07205">
    <property type="entry name" value="Pat_PNPLA6_PNPLA7_NTE1_like"/>
    <property type="match status" value="1"/>
</dbReference>
<dbReference type="PROSITE" id="PS51779">
    <property type="entry name" value="POTRA"/>
    <property type="match status" value="1"/>
</dbReference>
<comment type="subcellular location">
    <subcellularLocation>
        <location evidence="1">Membrane</location>
    </subcellularLocation>
</comment>
<keyword evidence="2 6" id="KW-0378">Hydrolase</keyword>
<feature type="coiled-coil region" evidence="7">
    <location>
        <begin position="22"/>
        <end position="52"/>
    </location>
</feature>
<feature type="active site" description="Nucleophile" evidence="6">
    <location>
        <position position="108"/>
    </location>
</feature>
<dbReference type="PROSITE" id="PS51635">
    <property type="entry name" value="PNPLA"/>
    <property type="match status" value="1"/>
</dbReference>
<dbReference type="Pfam" id="PF01734">
    <property type="entry name" value="Patatin"/>
    <property type="match status" value="1"/>
</dbReference>
<evidence type="ECO:0000313" key="12">
    <source>
        <dbReference type="Proteomes" id="UP000515913"/>
    </source>
</evidence>
<feature type="active site" description="Proton acceptor" evidence="6">
    <location>
        <position position="253"/>
    </location>
</feature>
<keyword evidence="4 6" id="KW-0443">Lipid metabolism</keyword>
<protein>
    <submittedName>
        <fullName evidence="11">Patatin-like phospholipase family protein</fullName>
    </submittedName>
</protein>
<dbReference type="GO" id="GO:0016787">
    <property type="term" value="F:hydrolase activity"/>
    <property type="evidence" value="ECO:0007669"/>
    <property type="project" value="UniProtKB-UniRule"/>
</dbReference>
<dbReference type="Pfam" id="PF19143">
    <property type="entry name" value="Omp85_2"/>
    <property type="match status" value="1"/>
</dbReference>
<feature type="short sequence motif" description="GXGXXG" evidence="6">
    <location>
        <begin position="79"/>
        <end position="84"/>
    </location>
</feature>
<dbReference type="AlphaFoldDB" id="A0A7G9GZM1"/>
<proteinExistence type="predicted"/>
<accession>A0A7G9GZM1</accession>
<evidence type="ECO:0000256" key="7">
    <source>
        <dbReference type="SAM" id="Coils"/>
    </source>
</evidence>
<dbReference type="InterPro" id="IPR043864">
    <property type="entry name" value="Omp85-like_dom"/>
</dbReference>
<keyword evidence="12" id="KW-1185">Reference proteome</keyword>
<feature type="domain" description="PNPLA" evidence="9">
    <location>
        <begin position="75"/>
        <end position="266"/>
    </location>
</feature>
<keyword evidence="3 6" id="KW-0442">Lipid degradation</keyword>
<organism evidence="11 12">
    <name type="scientific">Fusobacterium hominis</name>
    <dbReference type="NCBI Taxonomy" id="2764326"/>
    <lineage>
        <taxon>Bacteria</taxon>
        <taxon>Fusobacteriati</taxon>
        <taxon>Fusobacteriota</taxon>
        <taxon>Fusobacteriia</taxon>
        <taxon>Fusobacteriales</taxon>
        <taxon>Fusobacteriaceae</taxon>
        <taxon>Fusobacterium</taxon>
    </lineage>
</organism>
<evidence type="ECO:0000256" key="8">
    <source>
        <dbReference type="SAM" id="SignalP"/>
    </source>
</evidence>
<evidence type="ECO:0000256" key="2">
    <source>
        <dbReference type="ARBA" id="ARBA00022801"/>
    </source>
</evidence>
<feature type="domain" description="POTRA" evidence="10">
    <location>
        <begin position="373"/>
        <end position="440"/>
    </location>
</feature>
<evidence type="ECO:0000259" key="10">
    <source>
        <dbReference type="PROSITE" id="PS51779"/>
    </source>
</evidence>
<evidence type="ECO:0000256" key="4">
    <source>
        <dbReference type="ARBA" id="ARBA00023098"/>
    </source>
</evidence>
<gene>
    <name evidence="11" type="ORF">H9Q81_09045</name>
</gene>
<dbReference type="EMBL" id="CP060637">
    <property type="protein sequence ID" value="QNM16253.1"/>
    <property type="molecule type" value="Genomic_DNA"/>
</dbReference>
<evidence type="ECO:0000256" key="6">
    <source>
        <dbReference type="PROSITE-ProRule" id="PRU01161"/>
    </source>
</evidence>
<evidence type="ECO:0000313" key="11">
    <source>
        <dbReference type="EMBL" id="QNM16253.1"/>
    </source>
</evidence>
<keyword evidence="8" id="KW-0732">Signal</keyword>